<evidence type="ECO:0000256" key="6">
    <source>
        <dbReference type="ARBA" id="ARBA00022989"/>
    </source>
</evidence>
<keyword evidence="3" id="KW-1003">Cell membrane</keyword>
<dbReference type="EMBL" id="UOGJ01000023">
    <property type="protein sequence ID" value="VAX35006.1"/>
    <property type="molecule type" value="Genomic_DNA"/>
</dbReference>
<evidence type="ECO:0000256" key="4">
    <source>
        <dbReference type="ARBA" id="ARBA00022519"/>
    </source>
</evidence>
<keyword evidence="6 8" id="KW-1133">Transmembrane helix</keyword>
<feature type="domain" description="Type II secretion system protein GspF" evidence="9">
    <location>
        <begin position="63"/>
        <end position="186"/>
    </location>
</feature>
<keyword evidence="7 8" id="KW-0472">Membrane</keyword>
<accession>A0A3B1CWI0</accession>
<feature type="transmembrane region" description="Helical" evidence="8">
    <location>
        <begin position="255"/>
        <end position="283"/>
    </location>
</feature>
<dbReference type="PANTHER" id="PTHR30012:SF0">
    <property type="entry name" value="TYPE II SECRETION SYSTEM PROTEIN F-RELATED"/>
    <property type="match status" value="1"/>
</dbReference>
<dbReference type="InterPro" id="IPR042094">
    <property type="entry name" value="T2SS_GspF_sf"/>
</dbReference>
<evidence type="ECO:0000256" key="3">
    <source>
        <dbReference type="ARBA" id="ARBA00022475"/>
    </source>
</evidence>
<evidence type="ECO:0000259" key="9">
    <source>
        <dbReference type="Pfam" id="PF00482"/>
    </source>
</evidence>
<feature type="non-terminal residue" evidence="10">
    <location>
        <position position="339"/>
    </location>
</feature>
<name>A0A3B1CWI0_9ZZZZ</name>
<dbReference type="GO" id="GO:0005886">
    <property type="term" value="C:plasma membrane"/>
    <property type="evidence" value="ECO:0007669"/>
    <property type="project" value="UniProtKB-SubCell"/>
</dbReference>
<keyword evidence="5 8" id="KW-0812">Transmembrane</keyword>
<evidence type="ECO:0000256" key="5">
    <source>
        <dbReference type="ARBA" id="ARBA00022692"/>
    </source>
</evidence>
<feature type="domain" description="Type II secretion system protein GspF" evidence="9">
    <location>
        <begin position="268"/>
        <end position="339"/>
    </location>
</feature>
<dbReference type="FunFam" id="1.20.81.30:FF:000001">
    <property type="entry name" value="Type II secretion system protein F"/>
    <property type="match status" value="1"/>
</dbReference>
<comment type="subcellular location">
    <subcellularLocation>
        <location evidence="1">Cell inner membrane</location>
        <topology evidence="1">Multi-pass membrane protein</topology>
    </subcellularLocation>
</comment>
<organism evidence="10">
    <name type="scientific">hydrothermal vent metagenome</name>
    <dbReference type="NCBI Taxonomy" id="652676"/>
    <lineage>
        <taxon>unclassified sequences</taxon>
        <taxon>metagenomes</taxon>
        <taxon>ecological metagenomes</taxon>
    </lineage>
</organism>
<dbReference type="Gene3D" id="1.20.81.30">
    <property type="entry name" value="Type II secretion system (T2SS), domain F"/>
    <property type="match status" value="2"/>
</dbReference>
<keyword evidence="4" id="KW-0997">Cell inner membrane</keyword>
<protein>
    <recommendedName>
        <fullName evidence="9">Type II secretion system protein GspF domain-containing protein</fullName>
    </recommendedName>
</protein>
<dbReference type="InterPro" id="IPR003004">
    <property type="entry name" value="GspF/PilC"/>
</dbReference>
<dbReference type="PRINTS" id="PR00812">
    <property type="entry name" value="BCTERIALGSPF"/>
</dbReference>
<comment type="similarity">
    <text evidence="2">Belongs to the GSP F family.</text>
</comment>
<proteinExistence type="inferred from homology"/>
<evidence type="ECO:0000256" key="1">
    <source>
        <dbReference type="ARBA" id="ARBA00004429"/>
    </source>
</evidence>
<dbReference type="Pfam" id="PF00482">
    <property type="entry name" value="T2SSF"/>
    <property type="match status" value="2"/>
</dbReference>
<sequence>MKYFIYSVKDDAGRTLKGIIQASTKREVQQRLSKTEYFFMSASEYNINKLYKSKIKLKALILFTNRLTSLIESAVPILQAMNILWRQTEDHTIQLVISYMMSELEEGHSISASMQSFPGIFPPIYQVLIKVGETSGSLPTILRKLRNYLEYKASVISKTQKATFYPSIVIGFAVLVIIGMFLCVVPTFEKVLTQLDIELPFLTQMIINCSKAMRSPVCLIISAMVLGGGILLYRLCRNNKKFVYRFDHLKLKLPYFGHILLIFSLSQFIRSLSILFGAGITIINGIKVSSATVFNKKILADIDEIRTDIEHGESVYKSFRKVNYFPVMLTEMIGVGETS</sequence>
<evidence type="ECO:0000256" key="2">
    <source>
        <dbReference type="ARBA" id="ARBA00005745"/>
    </source>
</evidence>
<reference evidence="10" key="1">
    <citation type="submission" date="2018-06" db="EMBL/GenBank/DDBJ databases">
        <authorList>
            <person name="Zhirakovskaya E."/>
        </authorList>
    </citation>
    <scope>NUCLEOTIDE SEQUENCE</scope>
</reference>
<feature type="transmembrane region" description="Helical" evidence="8">
    <location>
        <begin position="217"/>
        <end position="235"/>
    </location>
</feature>
<evidence type="ECO:0000256" key="7">
    <source>
        <dbReference type="ARBA" id="ARBA00023136"/>
    </source>
</evidence>
<evidence type="ECO:0000256" key="8">
    <source>
        <dbReference type="SAM" id="Phobius"/>
    </source>
</evidence>
<evidence type="ECO:0000313" key="10">
    <source>
        <dbReference type="EMBL" id="VAX35006.1"/>
    </source>
</evidence>
<dbReference type="InterPro" id="IPR018076">
    <property type="entry name" value="T2SS_GspF_dom"/>
</dbReference>
<dbReference type="AlphaFoldDB" id="A0A3B1CWI0"/>
<gene>
    <name evidence="10" type="ORF">MNBD_UNCLBAC01-1878</name>
</gene>
<dbReference type="PANTHER" id="PTHR30012">
    <property type="entry name" value="GENERAL SECRETION PATHWAY PROTEIN"/>
    <property type="match status" value="1"/>
</dbReference>
<feature type="transmembrane region" description="Helical" evidence="8">
    <location>
        <begin position="164"/>
        <end position="185"/>
    </location>
</feature>